<accession>A0A6C0LR38</accession>
<name>A0A6C0LR38_9ZZZZ</name>
<dbReference type="AlphaFoldDB" id="A0A6C0LR38"/>
<sequence length="82" mass="9542">MNNKNCWYLIIILSSIAIGMIVGLLTRPNHMILHGPNANKQIKKKYYNPLNKKCHKFIVKPLTCPTILSRCKYIINKFKKLT</sequence>
<feature type="transmembrane region" description="Helical" evidence="1">
    <location>
        <begin position="6"/>
        <end position="25"/>
    </location>
</feature>
<evidence type="ECO:0000313" key="2">
    <source>
        <dbReference type="EMBL" id="QHU33209.1"/>
    </source>
</evidence>
<dbReference type="EMBL" id="MN740556">
    <property type="protein sequence ID" value="QHU33209.1"/>
    <property type="molecule type" value="Genomic_DNA"/>
</dbReference>
<proteinExistence type="predicted"/>
<keyword evidence="1" id="KW-1133">Transmembrane helix</keyword>
<keyword evidence="1" id="KW-0472">Membrane</keyword>
<organism evidence="2">
    <name type="scientific">viral metagenome</name>
    <dbReference type="NCBI Taxonomy" id="1070528"/>
    <lineage>
        <taxon>unclassified sequences</taxon>
        <taxon>metagenomes</taxon>
        <taxon>organismal metagenomes</taxon>
    </lineage>
</organism>
<protein>
    <submittedName>
        <fullName evidence="2">Uncharacterized protein</fullName>
    </submittedName>
</protein>
<keyword evidence="1" id="KW-0812">Transmembrane</keyword>
<evidence type="ECO:0000256" key="1">
    <source>
        <dbReference type="SAM" id="Phobius"/>
    </source>
</evidence>
<reference evidence="2" key="1">
    <citation type="journal article" date="2020" name="Nature">
        <title>Giant virus diversity and host interactions through global metagenomics.</title>
        <authorList>
            <person name="Schulz F."/>
            <person name="Roux S."/>
            <person name="Paez-Espino D."/>
            <person name="Jungbluth S."/>
            <person name="Walsh D.A."/>
            <person name="Denef V.J."/>
            <person name="McMahon K.D."/>
            <person name="Konstantinidis K.T."/>
            <person name="Eloe-Fadrosh E.A."/>
            <person name="Kyrpides N.C."/>
            <person name="Woyke T."/>
        </authorList>
    </citation>
    <scope>NUCLEOTIDE SEQUENCE</scope>
    <source>
        <strain evidence="2">GVMAG-S-1014582-52</strain>
    </source>
</reference>